<dbReference type="GO" id="GO:0008270">
    <property type="term" value="F:zinc ion binding"/>
    <property type="evidence" value="ECO:0007669"/>
    <property type="project" value="UniProtKB-UniRule"/>
</dbReference>
<dbReference type="GO" id="GO:0005829">
    <property type="term" value="C:cytosol"/>
    <property type="evidence" value="ECO:0007669"/>
    <property type="project" value="TreeGrafter"/>
</dbReference>
<dbReference type="InterPro" id="IPR014729">
    <property type="entry name" value="Rossmann-like_a/b/a_fold"/>
</dbReference>
<dbReference type="GO" id="GO:0006423">
    <property type="term" value="P:cysteinyl-tRNA aminoacylation"/>
    <property type="evidence" value="ECO:0007669"/>
    <property type="project" value="UniProtKB-UniRule"/>
</dbReference>
<dbReference type="EC" id="6.1.1.16" evidence="10"/>
<evidence type="ECO:0000256" key="1">
    <source>
        <dbReference type="ARBA" id="ARBA00011245"/>
    </source>
</evidence>
<evidence type="ECO:0000313" key="12">
    <source>
        <dbReference type="EMBL" id="EFH87411.1"/>
    </source>
</evidence>
<dbReference type="PRINTS" id="PR00983">
    <property type="entry name" value="TRNASYNTHCYS"/>
</dbReference>
<dbReference type="PANTHER" id="PTHR10890:SF3">
    <property type="entry name" value="CYSTEINE--TRNA LIGASE, CYTOPLASMIC"/>
    <property type="match status" value="1"/>
</dbReference>
<feature type="short sequence motif" description="'KMSKS' region" evidence="10">
    <location>
        <begin position="273"/>
        <end position="277"/>
    </location>
</feature>
<dbReference type="CDD" id="cd00672">
    <property type="entry name" value="CysRS_core"/>
    <property type="match status" value="1"/>
</dbReference>
<keyword evidence="4 10" id="KW-0547">Nucleotide-binding</keyword>
<dbReference type="GO" id="GO:0005524">
    <property type="term" value="F:ATP binding"/>
    <property type="evidence" value="ECO:0007669"/>
    <property type="project" value="UniProtKB-UniRule"/>
</dbReference>
<dbReference type="InterPro" id="IPR032678">
    <property type="entry name" value="tRNA-synt_1_cat_dom"/>
</dbReference>
<keyword evidence="3 10" id="KW-0479">Metal-binding</keyword>
<name>D6TP55_KTERA</name>
<evidence type="ECO:0000256" key="5">
    <source>
        <dbReference type="ARBA" id="ARBA00022833"/>
    </source>
</evidence>
<gene>
    <name evidence="10" type="primary">cysS</name>
    <name evidence="12" type="ORF">Krac_8742</name>
</gene>
<dbReference type="Proteomes" id="UP000004508">
    <property type="component" value="Unassembled WGS sequence"/>
</dbReference>
<keyword evidence="8 10" id="KW-0030">Aminoacyl-tRNA synthetase</keyword>
<evidence type="ECO:0000259" key="11">
    <source>
        <dbReference type="Pfam" id="PF01406"/>
    </source>
</evidence>
<feature type="binding site" evidence="10">
    <location>
        <position position="244"/>
    </location>
    <ligand>
        <name>Zn(2+)</name>
        <dbReference type="ChEBI" id="CHEBI:29105"/>
    </ligand>
</feature>
<dbReference type="Pfam" id="PF01406">
    <property type="entry name" value="tRNA-synt_1e"/>
    <property type="match status" value="1"/>
</dbReference>
<dbReference type="PANTHER" id="PTHR10890">
    <property type="entry name" value="CYSTEINYL-TRNA SYNTHETASE"/>
    <property type="match status" value="1"/>
</dbReference>
<dbReference type="RefSeq" id="WP_007912522.1">
    <property type="nucleotide sequence ID" value="NZ_ADVG01000002.1"/>
</dbReference>
<dbReference type="eggNOG" id="COG0215">
    <property type="taxonomic scope" value="Bacteria"/>
</dbReference>
<comment type="cofactor">
    <cofactor evidence="10">
        <name>Zn(2+)</name>
        <dbReference type="ChEBI" id="CHEBI:29105"/>
    </cofactor>
    <text evidence="10">Binds 1 zinc ion per subunit.</text>
</comment>
<evidence type="ECO:0000256" key="8">
    <source>
        <dbReference type="ARBA" id="ARBA00023146"/>
    </source>
</evidence>
<dbReference type="Gene3D" id="1.20.120.640">
    <property type="entry name" value="Anticodon-binding domain of a subclass of class I aminoacyl-tRNA synthetases"/>
    <property type="match status" value="1"/>
</dbReference>
<evidence type="ECO:0000256" key="3">
    <source>
        <dbReference type="ARBA" id="ARBA00022723"/>
    </source>
</evidence>
<dbReference type="InterPro" id="IPR015803">
    <property type="entry name" value="Cys-tRNA-ligase"/>
</dbReference>
<keyword evidence="7 10" id="KW-0648">Protein biosynthesis</keyword>
<organism evidence="12 13">
    <name type="scientific">Ktedonobacter racemifer DSM 44963</name>
    <dbReference type="NCBI Taxonomy" id="485913"/>
    <lineage>
        <taxon>Bacteria</taxon>
        <taxon>Bacillati</taxon>
        <taxon>Chloroflexota</taxon>
        <taxon>Ktedonobacteria</taxon>
        <taxon>Ktedonobacterales</taxon>
        <taxon>Ktedonobacteraceae</taxon>
        <taxon>Ktedonobacter</taxon>
    </lineage>
</organism>
<protein>
    <recommendedName>
        <fullName evidence="10">Cysteine--tRNA ligase</fullName>
        <ecNumber evidence="10">6.1.1.16</ecNumber>
    </recommendedName>
    <alternativeName>
        <fullName evidence="10">Cysteinyl-tRNA synthetase</fullName>
        <shortName evidence="10">CysRS</shortName>
    </alternativeName>
</protein>
<feature type="binding site" evidence="10">
    <location>
        <position position="240"/>
    </location>
    <ligand>
        <name>Zn(2+)</name>
        <dbReference type="ChEBI" id="CHEBI:29105"/>
    </ligand>
</feature>
<evidence type="ECO:0000256" key="6">
    <source>
        <dbReference type="ARBA" id="ARBA00022840"/>
    </source>
</evidence>
<dbReference type="InParanoid" id="D6TP55"/>
<reference evidence="12 13" key="1">
    <citation type="journal article" date="2011" name="Stand. Genomic Sci.">
        <title>Non-contiguous finished genome sequence and contextual data of the filamentous soil bacterium Ktedonobacter racemifer type strain (SOSP1-21).</title>
        <authorList>
            <person name="Chang Y.J."/>
            <person name="Land M."/>
            <person name="Hauser L."/>
            <person name="Chertkov O."/>
            <person name="Del Rio T.G."/>
            <person name="Nolan M."/>
            <person name="Copeland A."/>
            <person name="Tice H."/>
            <person name="Cheng J.F."/>
            <person name="Lucas S."/>
            <person name="Han C."/>
            <person name="Goodwin L."/>
            <person name="Pitluck S."/>
            <person name="Ivanova N."/>
            <person name="Ovchinikova G."/>
            <person name="Pati A."/>
            <person name="Chen A."/>
            <person name="Palaniappan K."/>
            <person name="Mavromatis K."/>
            <person name="Liolios K."/>
            <person name="Brettin T."/>
            <person name="Fiebig A."/>
            <person name="Rohde M."/>
            <person name="Abt B."/>
            <person name="Goker M."/>
            <person name="Detter J.C."/>
            <person name="Woyke T."/>
            <person name="Bristow J."/>
            <person name="Eisen J.A."/>
            <person name="Markowitz V."/>
            <person name="Hugenholtz P."/>
            <person name="Kyrpides N.C."/>
            <person name="Klenk H.P."/>
            <person name="Lapidus A."/>
        </authorList>
    </citation>
    <scope>NUCLEOTIDE SEQUENCE [LARGE SCALE GENOMIC DNA]</scope>
    <source>
        <strain evidence="13">DSM 44963</strain>
    </source>
</reference>
<keyword evidence="10" id="KW-0963">Cytoplasm</keyword>
<dbReference type="SUPFAM" id="SSF52374">
    <property type="entry name" value="Nucleotidylyl transferase"/>
    <property type="match status" value="1"/>
</dbReference>
<evidence type="ECO:0000256" key="2">
    <source>
        <dbReference type="ARBA" id="ARBA00022598"/>
    </source>
</evidence>
<evidence type="ECO:0000256" key="10">
    <source>
        <dbReference type="HAMAP-Rule" id="MF_00041"/>
    </source>
</evidence>
<comment type="subcellular location">
    <subcellularLocation>
        <location evidence="10">Cytoplasm</location>
    </subcellularLocation>
</comment>
<dbReference type="GO" id="GO:0004817">
    <property type="term" value="F:cysteine-tRNA ligase activity"/>
    <property type="evidence" value="ECO:0007669"/>
    <property type="project" value="UniProtKB-UniRule"/>
</dbReference>
<comment type="similarity">
    <text evidence="10">Belongs to the class-I aminoacyl-tRNA synthetase family.</text>
</comment>
<dbReference type="HAMAP" id="MF_00041">
    <property type="entry name" value="Cys_tRNA_synth"/>
    <property type="match status" value="1"/>
</dbReference>
<keyword evidence="13" id="KW-1185">Reference proteome</keyword>
<dbReference type="Gene3D" id="3.40.50.620">
    <property type="entry name" value="HUPs"/>
    <property type="match status" value="1"/>
</dbReference>
<feature type="binding site" evidence="10">
    <location>
        <position position="215"/>
    </location>
    <ligand>
        <name>Zn(2+)</name>
        <dbReference type="ChEBI" id="CHEBI:29105"/>
    </ligand>
</feature>
<feature type="binding site" evidence="10">
    <location>
        <position position="276"/>
    </location>
    <ligand>
        <name>ATP</name>
        <dbReference type="ChEBI" id="CHEBI:30616"/>
    </ligand>
</feature>
<dbReference type="EMBL" id="ADVG01000002">
    <property type="protein sequence ID" value="EFH87411.1"/>
    <property type="molecule type" value="Genomic_DNA"/>
</dbReference>
<comment type="subunit">
    <text evidence="1 10">Monomer.</text>
</comment>
<feature type="short sequence motif" description="'HIGH' region" evidence="10">
    <location>
        <begin position="29"/>
        <end position="39"/>
    </location>
</feature>
<evidence type="ECO:0000256" key="7">
    <source>
        <dbReference type="ARBA" id="ARBA00022917"/>
    </source>
</evidence>
<evidence type="ECO:0000313" key="13">
    <source>
        <dbReference type="Proteomes" id="UP000004508"/>
    </source>
</evidence>
<dbReference type="InterPro" id="IPR024909">
    <property type="entry name" value="Cys-tRNA/MSH_ligase"/>
</dbReference>
<feature type="domain" description="tRNA synthetases class I catalytic" evidence="11">
    <location>
        <begin position="14"/>
        <end position="320"/>
    </location>
</feature>
<keyword evidence="2 10" id="KW-0436">Ligase</keyword>
<accession>D6TP55</accession>
<keyword evidence="5 10" id="KW-0862">Zinc</keyword>
<keyword evidence="6 10" id="KW-0067">ATP-binding</keyword>
<dbReference type="AlphaFoldDB" id="D6TP55"/>
<comment type="catalytic activity">
    <reaction evidence="9 10">
        <text>tRNA(Cys) + L-cysteine + ATP = L-cysteinyl-tRNA(Cys) + AMP + diphosphate</text>
        <dbReference type="Rhea" id="RHEA:17773"/>
        <dbReference type="Rhea" id="RHEA-COMP:9661"/>
        <dbReference type="Rhea" id="RHEA-COMP:9679"/>
        <dbReference type="ChEBI" id="CHEBI:30616"/>
        <dbReference type="ChEBI" id="CHEBI:33019"/>
        <dbReference type="ChEBI" id="CHEBI:35235"/>
        <dbReference type="ChEBI" id="CHEBI:78442"/>
        <dbReference type="ChEBI" id="CHEBI:78517"/>
        <dbReference type="ChEBI" id="CHEBI:456215"/>
        <dbReference type="EC" id="6.1.1.16"/>
    </reaction>
</comment>
<proteinExistence type="inferred from homology"/>
<evidence type="ECO:0000256" key="9">
    <source>
        <dbReference type="ARBA" id="ARBA00047398"/>
    </source>
</evidence>
<dbReference type="OrthoDB" id="9815130at2"/>
<dbReference type="NCBIfam" id="TIGR00435">
    <property type="entry name" value="cysS"/>
    <property type="match status" value="1"/>
</dbReference>
<evidence type="ECO:0000256" key="4">
    <source>
        <dbReference type="ARBA" id="ARBA00022741"/>
    </source>
</evidence>
<dbReference type="STRING" id="485913.Krac_8742"/>
<comment type="caution">
    <text evidence="12">The sequence shown here is derived from an EMBL/GenBank/DDBJ whole genome shotgun (WGS) entry which is preliminary data.</text>
</comment>
<feature type="binding site" evidence="10">
    <location>
        <position position="27"/>
    </location>
    <ligand>
        <name>Zn(2+)</name>
        <dbReference type="ChEBI" id="CHEBI:29105"/>
    </ligand>
</feature>
<sequence length="395" mass="44375">MKLFNTLTQSIDPFTPLKQGLATLYVCGVTPYDTTHLGHAFTYVSFDTLIRYLEAQGITVRYVQNVTDIDDDVLRKARELNMAWDELGRRETARFLGDMDALNVRRPDVYARATDAIPDIVEIVQDLVEKGLAYVSEGCVFYSVKQDPDFGTLGRAIGLNDYQSMLDVANERGNFPEDKRKHDPLDFVLWQAQAPGEPAWPSPWGPGRPGWHIECSAMSIRHLGQQIDIHGGGADLAFPHHTCEIAQSEHYTGKKPFSQFWMHTGMVYQDGEKMSKSLGNLTLISNLLKTYSPDVIRVTLQSHHYRQPWECTPEDLSKAQETIELFKQVRRLVGEESHGEDAQVRALFQQAMENDLDAPTAVSGLREAAQTVIANRDLNAGAEVIRQARVLGLCI</sequence>